<sequence>MMNKSLFILVLCILVKVHIIEALQCLTCESSTPSQCKEASGNVIQEVCSKGMDACVTFGVNNPNNKDKPQIFIRKCAKDSTICKNIKNIYQNNVLGCNACSLSLCNKNKIE</sequence>
<comment type="caution">
    <text evidence="3">The sequence shown here is derived from an EMBL/GenBank/DDBJ whole genome shotgun (WGS) entry which is preliminary data.</text>
</comment>
<dbReference type="EMBL" id="JABFTP020000103">
    <property type="protein sequence ID" value="KAL3276871.1"/>
    <property type="molecule type" value="Genomic_DNA"/>
</dbReference>
<proteinExistence type="predicted"/>
<evidence type="ECO:0000313" key="4">
    <source>
        <dbReference type="Proteomes" id="UP001516400"/>
    </source>
</evidence>
<dbReference type="Pfam" id="PF00021">
    <property type="entry name" value="UPAR_LY6"/>
    <property type="match status" value="1"/>
</dbReference>
<accession>A0ABD2NDY2</accession>
<reference evidence="3 4" key="1">
    <citation type="journal article" date="2021" name="BMC Biol.">
        <title>Horizontally acquired antibacterial genes associated with adaptive radiation of ladybird beetles.</title>
        <authorList>
            <person name="Li H.S."/>
            <person name="Tang X.F."/>
            <person name="Huang Y.H."/>
            <person name="Xu Z.Y."/>
            <person name="Chen M.L."/>
            <person name="Du X.Y."/>
            <person name="Qiu B.Y."/>
            <person name="Chen P.T."/>
            <person name="Zhang W."/>
            <person name="Slipinski A."/>
            <person name="Escalona H.E."/>
            <person name="Waterhouse R.M."/>
            <person name="Zwick A."/>
            <person name="Pang H."/>
        </authorList>
    </citation>
    <scope>NUCLEOTIDE SEQUENCE [LARGE SCALE GENOMIC DNA]</scope>
    <source>
        <strain evidence="3">SYSU2018</strain>
    </source>
</reference>
<gene>
    <name evidence="3" type="ORF">HHI36_012233</name>
</gene>
<dbReference type="AlphaFoldDB" id="A0ABD2NDY2"/>
<dbReference type="Proteomes" id="UP001516400">
    <property type="component" value="Unassembled WGS sequence"/>
</dbReference>
<dbReference type="SUPFAM" id="SSF57302">
    <property type="entry name" value="Snake toxin-like"/>
    <property type="match status" value="1"/>
</dbReference>
<feature type="signal peptide" evidence="1">
    <location>
        <begin position="1"/>
        <end position="22"/>
    </location>
</feature>
<evidence type="ECO:0000313" key="3">
    <source>
        <dbReference type="EMBL" id="KAL3276871.1"/>
    </source>
</evidence>
<keyword evidence="4" id="KW-1185">Reference proteome</keyword>
<organism evidence="3 4">
    <name type="scientific">Cryptolaemus montrouzieri</name>
    <dbReference type="NCBI Taxonomy" id="559131"/>
    <lineage>
        <taxon>Eukaryota</taxon>
        <taxon>Metazoa</taxon>
        <taxon>Ecdysozoa</taxon>
        <taxon>Arthropoda</taxon>
        <taxon>Hexapoda</taxon>
        <taxon>Insecta</taxon>
        <taxon>Pterygota</taxon>
        <taxon>Neoptera</taxon>
        <taxon>Endopterygota</taxon>
        <taxon>Coleoptera</taxon>
        <taxon>Polyphaga</taxon>
        <taxon>Cucujiformia</taxon>
        <taxon>Coccinelloidea</taxon>
        <taxon>Coccinellidae</taxon>
        <taxon>Scymninae</taxon>
        <taxon>Scymnini</taxon>
        <taxon>Cryptolaemus</taxon>
    </lineage>
</organism>
<feature type="domain" description="UPAR/Ly6" evidence="2">
    <location>
        <begin position="22"/>
        <end position="107"/>
    </location>
</feature>
<dbReference type="InterPro" id="IPR016054">
    <property type="entry name" value="LY6_UPA_recep-like"/>
</dbReference>
<dbReference type="Gene3D" id="2.10.60.10">
    <property type="entry name" value="CD59"/>
    <property type="match status" value="1"/>
</dbReference>
<dbReference type="InterPro" id="IPR045860">
    <property type="entry name" value="Snake_toxin-like_sf"/>
</dbReference>
<protein>
    <recommendedName>
        <fullName evidence="2">UPAR/Ly6 domain-containing protein</fullName>
    </recommendedName>
</protein>
<evidence type="ECO:0000259" key="2">
    <source>
        <dbReference type="Pfam" id="PF00021"/>
    </source>
</evidence>
<feature type="chain" id="PRO_5044813626" description="UPAR/Ly6 domain-containing protein" evidence="1">
    <location>
        <begin position="23"/>
        <end position="111"/>
    </location>
</feature>
<evidence type="ECO:0000256" key="1">
    <source>
        <dbReference type="SAM" id="SignalP"/>
    </source>
</evidence>
<keyword evidence="1" id="KW-0732">Signal</keyword>
<name>A0ABD2NDY2_9CUCU</name>